<dbReference type="Gene3D" id="2.60.40.10">
    <property type="entry name" value="Immunoglobulins"/>
    <property type="match status" value="1"/>
</dbReference>
<keyword evidence="2" id="KW-0812">Transmembrane</keyword>
<reference evidence="4" key="3">
    <citation type="submission" date="2019-06" db="EMBL/GenBank/DDBJ databases">
        <authorList>
            <person name="Poynton C."/>
            <person name="Hasenbein S."/>
            <person name="Benoit J.B."/>
            <person name="Sepulveda M.S."/>
            <person name="Poelchau M.F."/>
            <person name="Murali S.C."/>
            <person name="Chen S."/>
            <person name="Glastad K.M."/>
            <person name="Werren J.H."/>
            <person name="Vineis J.H."/>
            <person name="Bowen J.L."/>
            <person name="Friedrich M."/>
            <person name="Jones J."/>
            <person name="Robertson H.M."/>
            <person name="Feyereisen R."/>
            <person name="Mechler-Hickson A."/>
            <person name="Mathers N."/>
            <person name="Lee C.E."/>
            <person name="Colbourne J.K."/>
            <person name="Biales A."/>
            <person name="Johnston J.S."/>
            <person name="Wellborn G.A."/>
            <person name="Rosendale A.J."/>
            <person name="Cridge A.G."/>
            <person name="Munoz-Torres M.C."/>
            <person name="Bain P.A."/>
            <person name="Manny A.R."/>
            <person name="Major K.M."/>
            <person name="Lambert F.N."/>
            <person name="Vulpe C.D."/>
            <person name="Tuck P."/>
            <person name="Blalock B.J."/>
            <person name="Lin Y.-Y."/>
            <person name="Smith M.E."/>
            <person name="Ochoa-Acuna H."/>
            <person name="Chen M.-J.M."/>
            <person name="Childers C.P."/>
            <person name="Qu J."/>
            <person name="Dugan S."/>
            <person name="Lee S.L."/>
            <person name="Chao H."/>
            <person name="Dinh H."/>
            <person name="Han Y."/>
            <person name="Doddapaneni H."/>
            <person name="Worley K.C."/>
            <person name="Muzny D.M."/>
            <person name="Gibbs R.A."/>
            <person name="Richards S."/>
        </authorList>
    </citation>
    <scope>NUCLEOTIDE SEQUENCE</scope>
    <source>
        <strain evidence="4">HAZT.00-mixed</strain>
        <tissue evidence="4">Whole organism</tissue>
    </source>
</reference>
<evidence type="ECO:0000256" key="2">
    <source>
        <dbReference type="SAM" id="Phobius"/>
    </source>
</evidence>
<name>A0A6A0HBX0_HYAAZ</name>
<evidence type="ECO:0000313" key="4">
    <source>
        <dbReference type="EMBL" id="KAA0203263.1"/>
    </source>
</evidence>
<dbReference type="InterPro" id="IPR003961">
    <property type="entry name" value="FN3_dom"/>
</dbReference>
<dbReference type="InterPro" id="IPR036116">
    <property type="entry name" value="FN3_sf"/>
</dbReference>
<feature type="compositionally biased region" description="Basic and acidic residues" evidence="1">
    <location>
        <begin position="170"/>
        <end position="185"/>
    </location>
</feature>
<keyword evidence="2" id="KW-0472">Membrane</keyword>
<dbReference type="CDD" id="cd00063">
    <property type="entry name" value="FN3"/>
    <property type="match status" value="1"/>
</dbReference>
<feature type="region of interest" description="Disordered" evidence="1">
    <location>
        <begin position="303"/>
        <end position="326"/>
    </location>
</feature>
<comment type="caution">
    <text evidence="4">The sequence shown here is derived from an EMBL/GenBank/DDBJ whole genome shotgun (WGS) entry which is preliminary data.</text>
</comment>
<dbReference type="PANTHER" id="PTHR23278:SF19">
    <property type="entry name" value="OBSCURIN"/>
    <property type="match status" value="1"/>
</dbReference>
<proteinExistence type="predicted"/>
<dbReference type="EMBL" id="JQDR03002017">
    <property type="protein sequence ID" value="KAA0203263.1"/>
    <property type="molecule type" value="Genomic_DNA"/>
</dbReference>
<dbReference type="Proteomes" id="UP000711488">
    <property type="component" value="Unassembled WGS sequence"/>
</dbReference>
<feature type="domain" description="Fibronectin type-III" evidence="3">
    <location>
        <begin position="9"/>
        <end position="103"/>
    </location>
</feature>
<dbReference type="InterPro" id="IPR013783">
    <property type="entry name" value="Ig-like_fold"/>
</dbReference>
<feature type="region of interest" description="Disordered" evidence="1">
    <location>
        <begin position="147"/>
        <end position="200"/>
    </location>
</feature>
<reference evidence="4" key="2">
    <citation type="journal article" date="2018" name="Environ. Sci. Technol.">
        <title>The Toxicogenome of Hyalella azteca: A Model for Sediment Ecotoxicology and Evolutionary Toxicology.</title>
        <authorList>
            <person name="Poynton H.C."/>
            <person name="Hasenbein S."/>
            <person name="Benoit J.B."/>
            <person name="Sepulveda M.S."/>
            <person name="Poelchau M.F."/>
            <person name="Hughes D.S.T."/>
            <person name="Murali S.C."/>
            <person name="Chen S."/>
            <person name="Glastad K.M."/>
            <person name="Goodisman M.A.D."/>
            <person name="Werren J.H."/>
            <person name="Vineis J.H."/>
            <person name="Bowen J.L."/>
            <person name="Friedrich M."/>
            <person name="Jones J."/>
            <person name="Robertson H.M."/>
            <person name="Feyereisen R."/>
            <person name="Mechler-Hickson A."/>
            <person name="Mathers N."/>
            <person name="Lee C.E."/>
            <person name="Colbourne J.K."/>
            <person name="Biales A."/>
            <person name="Johnston J.S."/>
            <person name="Wellborn G.A."/>
            <person name="Rosendale A.J."/>
            <person name="Cridge A.G."/>
            <person name="Munoz-Torres M.C."/>
            <person name="Bain P.A."/>
            <person name="Manny A.R."/>
            <person name="Major K.M."/>
            <person name="Lambert F.N."/>
            <person name="Vulpe C.D."/>
            <person name="Tuck P."/>
            <person name="Blalock B.J."/>
            <person name="Lin Y.Y."/>
            <person name="Smith M.E."/>
            <person name="Ochoa-Acuna H."/>
            <person name="Chen M.M."/>
            <person name="Childers C.P."/>
            <person name="Qu J."/>
            <person name="Dugan S."/>
            <person name="Lee S.L."/>
            <person name="Chao H."/>
            <person name="Dinh H."/>
            <person name="Han Y."/>
            <person name="Doddapaneni H."/>
            <person name="Worley K.C."/>
            <person name="Muzny D.M."/>
            <person name="Gibbs R.A."/>
            <person name="Richards S."/>
        </authorList>
    </citation>
    <scope>NUCLEOTIDE SEQUENCE</scope>
    <source>
        <strain evidence="4">HAZT.00-mixed</strain>
        <tissue evidence="4">Whole organism</tissue>
    </source>
</reference>
<reference evidence="4" key="1">
    <citation type="submission" date="2014-08" db="EMBL/GenBank/DDBJ databases">
        <authorList>
            <person name="Murali S."/>
            <person name="Richards S."/>
            <person name="Bandaranaike D."/>
            <person name="Bellair M."/>
            <person name="Blankenburg K."/>
            <person name="Chao H."/>
            <person name="Dinh H."/>
            <person name="Doddapaneni H."/>
            <person name="Dugan-Rocha S."/>
            <person name="Elkadiri S."/>
            <person name="Gnanaolivu R."/>
            <person name="Hughes D."/>
            <person name="Lee S."/>
            <person name="Li M."/>
            <person name="Ming W."/>
            <person name="Munidasa M."/>
            <person name="Muniz J."/>
            <person name="Nguyen L."/>
            <person name="Osuji N."/>
            <person name="Pu L.-L."/>
            <person name="Puazo M."/>
            <person name="Skinner E."/>
            <person name="Qu C."/>
            <person name="Quiroz J."/>
            <person name="Raj R."/>
            <person name="Weissenberger G."/>
            <person name="Xin Y."/>
            <person name="Zou X."/>
            <person name="Han Y."/>
            <person name="Worley K."/>
            <person name="Muzny D."/>
            <person name="Gibbs R."/>
        </authorList>
    </citation>
    <scope>NUCLEOTIDE SEQUENCE</scope>
    <source>
        <strain evidence="4">HAZT.00-mixed</strain>
        <tissue evidence="4">Whole organism</tissue>
    </source>
</reference>
<dbReference type="SUPFAM" id="SSF49265">
    <property type="entry name" value="Fibronectin type III"/>
    <property type="match status" value="1"/>
</dbReference>
<accession>A0A6A0HBX0</accession>
<dbReference type="AlphaFoldDB" id="A0A6A0HBX0"/>
<gene>
    <name evidence="4" type="ORF">HAZT_HAZT005937</name>
</gene>
<dbReference type="PROSITE" id="PS50853">
    <property type="entry name" value="FN3"/>
    <property type="match status" value="1"/>
</dbReference>
<keyword evidence="2" id="KW-1133">Transmembrane helix</keyword>
<feature type="transmembrane region" description="Helical" evidence="2">
    <location>
        <begin position="112"/>
        <end position="137"/>
    </location>
</feature>
<feature type="compositionally biased region" description="Polar residues" evidence="1">
    <location>
        <begin position="313"/>
        <end position="325"/>
    </location>
</feature>
<organism evidence="4">
    <name type="scientific">Hyalella azteca</name>
    <name type="common">Amphipod</name>
    <dbReference type="NCBI Taxonomy" id="294128"/>
    <lineage>
        <taxon>Eukaryota</taxon>
        <taxon>Metazoa</taxon>
        <taxon>Ecdysozoa</taxon>
        <taxon>Arthropoda</taxon>
        <taxon>Crustacea</taxon>
        <taxon>Multicrustacea</taxon>
        <taxon>Malacostraca</taxon>
        <taxon>Eumalacostraca</taxon>
        <taxon>Peracarida</taxon>
        <taxon>Amphipoda</taxon>
        <taxon>Senticaudata</taxon>
        <taxon>Talitrida</taxon>
        <taxon>Talitroidea</taxon>
        <taxon>Hyalellidae</taxon>
        <taxon>Hyalella</taxon>
    </lineage>
</organism>
<evidence type="ECO:0000259" key="3">
    <source>
        <dbReference type="PROSITE" id="PS50853"/>
    </source>
</evidence>
<protein>
    <recommendedName>
        <fullName evidence="3">Fibronectin type-III domain-containing protein</fullName>
    </recommendedName>
</protein>
<evidence type="ECO:0000256" key="1">
    <source>
        <dbReference type="SAM" id="MobiDB-lite"/>
    </source>
</evidence>
<dbReference type="PANTHER" id="PTHR23278">
    <property type="entry name" value="SIDESTEP PROTEIN"/>
    <property type="match status" value="1"/>
</dbReference>
<sequence length="390" mass="42390">MLWNAFTGPPSPPEGCEILNNTAENIEVACLQGFDGGVGQHFMAEIFDESGSLHLNRTSDEPQFSVQTLEPGKTYVIRISAFNAKGRSQTVSLTASTLKVAEKRMGETKPFIYSPLIAIFLGIVGVFVVLILLLVFITRWRRNVTSGSSAPISRIPSPPPATKASSPVKPLEEPPRDGALKKPTTDDDDAAPSKPKKRVMVLENGRVERTGVGDSPIPDTCVKESIPAKSSSFSGPLLPNGSTGYYDSLSKSSYSPGFSANIMSLSPSSSGTSSPAFPISNPHVQTTHRNYPRISMPPVNALSPLPEEYGSRSAYSPSHHVSTLPRSRDQYDSLIHHAKDPDNRRTPTQSPYRNTLAGVGERYHLMQEVKANPKYVVRRGIPDLDDESFV</sequence>